<protein>
    <submittedName>
        <fullName evidence="9">4Fe-4S binding protein</fullName>
    </submittedName>
</protein>
<evidence type="ECO:0000256" key="5">
    <source>
        <dbReference type="ARBA" id="ARBA00023004"/>
    </source>
</evidence>
<dbReference type="Pfam" id="PF12801">
    <property type="entry name" value="Fer4_5"/>
    <property type="match status" value="1"/>
</dbReference>
<organism evidence="9 10">
    <name type="scientific">Duganella aquatilis</name>
    <dbReference type="NCBI Taxonomy" id="2666082"/>
    <lineage>
        <taxon>Bacteria</taxon>
        <taxon>Pseudomonadati</taxon>
        <taxon>Pseudomonadota</taxon>
        <taxon>Betaproteobacteria</taxon>
        <taxon>Burkholderiales</taxon>
        <taxon>Oxalobacteraceae</taxon>
        <taxon>Telluria group</taxon>
        <taxon>Duganella</taxon>
    </lineage>
</organism>
<dbReference type="InterPro" id="IPR017896">
    <property type="entry name" value="4Fe4S_Fe-S-bd"/>
</dbReference>
<dbReference type="GO" id="GO:0005886">
    <property type="term" value="C:plasma membrane"/>
    <property type="evidence" value="ECO:0007669"/>
    <property type="project" value="TreeGrafter"/>
</dbReference>
<dbReference type="GO" id="GO:0046872">
    <property type="term" value="F:metal ion binding"/>
    <property type="evidence" value="ECO:0007669"/>
    <property type="project" value="UniProtKB-KW"/>
</dbReference>
<feature type="transmembrane region" description="Helical" evidence="7">
    <location>
        <begin position="41"/>
        <end position="57"/>
    </location>
</feature>
<feature type="transmembrane region" description="Helical" evidence="7">
    <location>
        <begin position="18"/>
        <end position="35"/>
    </location>
</feature>
<dbReference type="Pfam" id="PF13746">
    <property type="entry name" value="Fer4_18"/>
    <property type="match status" value="1"/>
</dbReference>
<sequence length="274" mass="30715">MQRVYVRATRGRYTRRRLAWGWISQSLFFVLPWLNWDGRRLLLPVLALFVLLMWASARVGRLFCGYLCAHTVYADMLLWIERRIEGERSARMRLDAAPPSLRRHGRKIAKHGAWLLLSFANGFTMVAWFMPARTLPALLWHGAPAPSAALLAYASLTYINGGLLRHRICSHVCPLGPLQNALIGSRTLVVSYDHQRGEPRGLRNAKRGDAVLAQGACLDCTLCIQVCPSGGDIRNGMRSDCIGCGACIDACDRVMRQRGEAEGLIRYAARIKVR</sequence>
<evidence type="ECO:0000256" key="1">
    <source>
        <dbReference type="ARBA" id="ARBA00022448"/>
    </source>
</evidence>
<keyword evidence="7" id="KW-1133">Transmembrane helix</keyword>
<dbReference type="Proteomes" id="UP000439986">
    <property type="component" value="Unassembled WGS sequence"/>
</dbReference>
<proteinExistence type="predicted"/>
<keyword evidence="2" id="KW-0004">4Fe-4S</keyword>
<feature type="transmembrane region" description="Helical" evidence="7">
    <location>
        <begin position="112"/>
        <end position="131"/>
    </location>
</feature>
<dbReference type="EMBL" id="WKJL01000018">
    <property type="protein sequence ID" value="MRW86691.1"/>
    <property type="molecule type" value="Genomic_DNA"/>
</dbReference>
<name>A0A844D6Z9_9BURK</name>
<gene>
    <name evidence="9" type="ORF">GJ698_21720</name>
</gene>
<dbReference type="RefSeq" id="WP_154359946.1">
    <property type="nucleotide sequence ID" value="NZ_WKJL01000018.1"/>
</dbReference>
<feature type="transmembrane region" description="Helical" evidence="7">
    <location>
        <begin position="137"/>
        <end position="159"/>
    </location>
</feature>
<keyword evidence="3" id="KW-0479">Metal-binding</keyword>
<dbReference type="PANTHER" id="PTHR30176">
    <property type="entry name" value="FERREDOXIN-TYPE PROTEIN NAPH"/>
    <property type="match status" value="1"/>
</dbReference>
<evidence type="ECO:0000256" key="6">
    <source>
        <dbReference type="ARBA" id="ARBA00023014"/>
    </source>
</evidence>
<evidence type="ECO:0000259" key="8">
    <source>
        <dbReference type="PROSITE" id="PS51379"/>
    </source>
</evidence>
<keyword evidence="7" id="KW-0472">Membrane</keyword>
<evidence type="ECO:0000256" key="4">
    <source>
        <dbReference type="ARBA" id="ARBA00022982"/>
    </source>
</evidence>
<evidence type="ECO:0000313" key="9">
    <source>
        <dbReference type="EMBL" id="MRW86691.1"/>
    </source>
</evidence>
<dbReference type="SUPFAM" id="SSF54862">
    <property type="entry name" value="4Fe-4S ferredoxins"/>
    <property type="match status" value="1"/>
</dbReference>
<evidence type="ECO:0000256" key="3">
    <source>
        <dbReference type="ARBA" id="ARBA00022723"/>
    </source>
</evidence>
<dbReference type="PANTHER" id="PTHR30176:SF3">
    <property type="entry name" value="FERREDOXIN-TYPE PROTEIN NAPH"/>
    <property type="match status" value="1"/>
</dbReference>
<reference evidence="9 10" key="1">
    <citation type="submission" date="2019-11" db="EMBL/GenBank/DDBJ databases">
        <title>Novel species isolated from a subtropical stream in China.</title>
        <authorList>
            <person name="Lu H."/>
        </authorList>
    </citation>
    <scope>NUCLEOTIDE SEQUENCE [LARGE SCALE GENOMIC DNA]</scope>
    <source>
        <strain evidence="9 10">FT26W</strain>
    </source>
</reference>
<accession>A0A844D6Z9</accession>
<keyword evidence="5" id="KW-0408">Iron</keyword>
<feature type="domain" description="4Fe-4S ferredoxin-type" evidence="8">
    <location>
        <begin position="208"/>
        <end position="238"/>
    </location>
</feature>
<dbReference type="PROSITE" id="PS51379">
    <property type="entry name" value="4FE4S_FER_2"/>
    <property type="match status" value="1"/>
</dbReference>
<keyword evidence="4" id="KW-0249">Electron transport</keyword>
<evidence type="ECO:0000313" key="10">
    <source>
        <dbReference type="Proteomes" id="UP000439986"/>
    </source>
</evidence>
<keyword evidence="10" id="KW-1185">Reference proteome</keyword>
<evidence type="ECO:0000256" key="2">
    <source>
        <dbReference type="ARBA" id="ARBA00022485"/>
    </source>
</evidence>
<evidence type="ECO:0000256" key="7">
    <source>
        <dbReference type="SAM" id="Phobius"/>
    </source>
</evidence>
<keyword evidence="1" id="KW-0813">Transport</keyword>
<keyword evidence="6" id="KW-0411">Iron-sulfur</keyword>
<dbReference type="InterPro" id="IPR051684">
    <property type="entry name" value="Electron_Trans/Redox"/>
</dbReference>
<dbReference type="AlphaFoldDB" id="A0A844D6Z9"/>
<comment type="caution">
    <text evidence="9">The sequence shown here is derived from an EMBL/GenBank/DDBJ whole genome shotgun (WGS) entry which is preliminary data.</text>
</comment>
<keyword evidence="7" id="KW-0812">Transmembrane</keyword>
<dbReference type="GO" id="GO:0051539">
    <property type="term" value="F:4 iron, 4 sulfur cluster binding"/>
    <property type="evidence" value="ECO:0007669"/>
    <property type="project" value="UniProtKB-KW"/>
</dbReference>